<feature type="transmembrane region" description="Helical" evidence="1">
    <location>
        <begin position="117"/>
        <end position="136"/>
    </location>
</feature>
<evidence type="ECO:0000313" key="3">
    <source>
        <dbReference type="Proteomes" id="UP001596002"/>
    </source>
</evidence>
<feature type="transmembrane region" description="Helical" evidence="1">
    <location>
        <begin position="6"/>
        <end position="28"/>
    </location>
</feature>
<feature type="transmembrane region" description="Helical" evidence="1">
    <location>
        <begin position="87"/>
        <end position="105"/>
    </location>
</feature>
<sequence>MLTPILTVGHLMIPSEWLALLVSFFAAIWMIRRDLDRAGSNGGQVADVFWWGLFLGLIVYRFGGAIVDPISLFRNPLQVLLSVPVPFTKWLGVGAGAVYLLWKLHRMSINSLESWKSIINWTAPGILVGISVYQWLVTDIGRSTSLPWGMKIGEASYHPIHLYKGIGLLLTAFWVRRKAVEPQLRIGWALLGVGVAMMAVSFFRFPEDVWFGLTLEQWGYLAISISGLLYLSIGRSDRNRKVLVDK</sequence>
<reference evidence="3" key="1">
    <citation type="journal article" date="2019" name="Int. J. Syst. Evol. Microbiol.">
        <title>The Global Catalogue of Microorganisms (GCM) 10K type strain sequencing project: providing services to taxonomists for standard genome sequencing and annotation.</title>
        <authorList>
            <consortium name="The Broad Institute Genomics Platform"/>
            <consortium name="The Broad Institute Genome Sequencing Center for Infectious Disease"/>
            <person name="Wu L."/>
            <person name="Ma J."/>
        </authorList>
    </citation>
    <scope>NUCLEOTIDE SEQUENCE [LARGE SCALE GENOMIC DNA]</scope>
    <source>
        <strain evidence="3">WYCCWR 12678</strain>
    </source>
</reference>
<comment type="caution">
    <text evidence="2">The sequence shown here is derived from an EMBL/GenBank/DDBJ whole genome shotgun (WGS) entry which is preliminary data.</text>
</comment>
<feature type="transmembrane region" description="Helical" evidence="1">
    <location>
        <begin position="48"/>
        <end position="67"/>
    </location>
</feature>
<keyword evidence="1" id="KW-1133">Transmembrane helix</keyword>
<keyword evidence="3" id="KW-1185">Reference proteome</keyword>
<dbReference type="EMBL" id="JBHSHC010000086">
    <property type="protein sequence ID" value="MFC4767709.1"/>
    <property type="molecule type" value="Genomic_DNA"/>
</dbReference>
<evidence type="ECO:0000256" key="1">
    <source>
        <dbReference type="SAM" id="Phobius"/>
    </source>
</evidence>
<feature type="transmembrane region" description="Helical" evidence="1">
    <location>
        <begin position="187"/>
        <end position="205"/>
    </location>
</feature>
<proteinExistence type="predicted"/>
<dbReference type="Proteomes" id="UP001596002">
    <property type="component" value="Unassembled WGS sequence"/>
</dbReference>
<feature type="transmembrane region" description="Helical" evidence="1">
    <location>
        <begin position="156"/>
        <end position="175"/>
    </location>
</feature>
<keyword evidence="1" id="KW-0472">Membrane</keyword>
<gene>
    <name evidence="2" type="ORF">ACFO8Q_10100</name>
</gene>
<protein>
    <recommendedName>
        <fullName evidence="4">Prolipoprotein diacylglyceryl transferase</fullName>
    </recommendedName>
</protein>
<keyword evidence="1" id="KW-0812">Transmembrane</keyword>
<feature type="transmembrane region" description="Helical" evidence="1">
    <location>
        <begin position="217"/>
        <end position="233"/>
    </location>
</feature>
<name>A0ABV9Q1M8_9BACL</name>
<accession>A0ABV9Q1M8</accession>
<organism evidence="2 3">
    <name type="scientific">Effusibacillus consociatus</name>
    <dbReference type="NCBI Taxonomy" id="1117041"/>
    <lineage>
        <taxon>Bacteria</taxon>
        <taxon>Bacillati</taxon>
        <taxon>Bacillota</taxon>
        <taxon>Bacilli</taxon>
        <taxon>Bacillales</taxon>
        <taxon>Alicyclobacillaceae</taxon>
        <taxon>Effusibacillus</taxon>
    </lineage>
</organism>
<evidence type="ECO:0000313" key="2">
    <source>
        <dbReference type="EMBL" id="MFC4767709.1"/>
    </source>
</evidence>
<evidence type="ECO:0008006" key="4">
    <source>
        <dbReference type="Google" id="ProtNLM"/>
    </source>
</evidence>